<dbReference type="InterPro" id="IPR000639">
    <property type="entry name" value="Epox_hydrolase-like"/>
</dbReference>
<dbReference type="PRINTS" id="PR00412">
    <property type="entry name" value="EPOXHYDRLASE"/>
</dbReference>
<gene>
    <name evidence="4" type="ORF">QBC41DRAFT_321258</name>
</gene>
<dbReference type="InterPro" id="IPR000073">
    <property type="entry name" value="AB_hydrolase_1"/>
</dbReference>
<protein>
    <submittedName>
        <fullName evidence="4">Hydrolase</fullName>
    </submittedName>
</protein>
<sequence length="331" mass="36900">MASIAFPKLAKKATLSDGTIYGYIYVPPVSNKPTFLLLHGAPSSSYIWHHQIELLPKAGFGVLVPDLLGYGDTDKPESYVPYQMKCLVPQVYELVTKVLDSPQVIGVGHDFGAGMLSHLYVHHKELFSQLVFIATGFMFLDSPFDPDFVIQLSKELVGYSTSGYVKVFISPEGASLVEKNDRRVDSLFYAKDPKVWIEHFGEPGGFVKFLESDTEVPVADWISPVELEMHNRILKAGGYTGPFNWYKAAVFCGPAKEDQELPAEEKKISVPTLFIATLNDYAVITDMHIQNLQGLAKDLRVEKLNVGHWAMLEARDRVEELLEEVGNAQMG</sequence>
<dbReference type="EMBL" id="JAULSY010000051">
    <property type="protein sequence ID" value="KAK0668802.1"/>
    <property type="molecule type" value="Genomic_DNA"/>
</dbReference>
<evidence type="ECO:0000256" key="1">
    <source>
        <dbReference type="ARBA" id="ARBA00022801"/>
    </source>
</evidence>
<evidence type="ECO:0000259" key="3">
    <source>
        <dbReference type="Pfam" id="PF00561"/>
    </source>
</evidence>
<dbReference type="GO" id="GO:0016787">
    <property type="term" value="F:hydrolase activity"/>
    <property type="evidence" value="ECO:0007669"/>
    <property type="project" value="UniProtKB-KW"/>
</dbReference>
<accession>A0AA39ZD73</accession>
<dbReference type="SUPFAM" id="SSF53474">
    <property type="entry name" value="alpha/beta-Hydrolases"/>
    <property type="match status" value="1"/>
</dbReference>
<dbReference type="InterPro" id="IPR029058">
    <property type="entry name" value="AB_hydrolase_fold"/>
</dbReference>
<keyword evidence="5" id="KW-1185">Reference proteome</keyword>
<comment type="caution">
    <text evidence="4">The sequence shown here is derived from an EMBL/GenBank/DDBJ whole genome shotgun (WGS) entry which is preliminary data.</text>
</comment>
<comment type="similarity">
    <text evidence="2">Belongs to the AB hydrolase superfamily. Epoxide hydrolase family.</text>
</comment>
<reference evidence="4" key="1">
    <citation type="submission" date="2023-06" db="EMBL/GenBank/DDBJ databases">
        <title>Genome-scale phylogeny and comparative genomics of the fungal order Sordariales.</title>
        <authorList>
            <consortium name="Lawrence Berkeley National Laboratory"/>
            <person name="Hensen N."/>
            <person name="Bonometti L."/>
            <person name="Westerberg I."/>
            <person name="Brannstrom I.O."/>
            <person name="Guillou S."/>
            <person name="Cros-Aarteil S."/>
            <person name="Calhoun S."/>
            <person name="Haridas S."/>
            <person name="Kuo A."/>
            <person name="Mondo S."/>
            <person name="Pangilinan J."/>
            <person name="Riley R."/>
            <person name="Labutti K."/>
            <person name="Andreopoulos B."/>
            <person name="Lipzen A."/>
            <person name="Chen C."/>
            <person name="Yanf M."/>
            <person name="Daum C."/>
            <person name="Ng V."/>
            <person name="Clum A."/>
            <person name="Steindorff A."/>
            <person name="Ohm R."/>
            <person name="Martin F."/>
            <person name="Silar P."/>
            <person name="Natvig D."/>
            <person name="Lalanne C."/>
            <person name="Gautier V."/>
            <person name="Ament-Velasquez S.L."/>
            <person name="Kruys A."/>
            <person name="Hutchinson M.I."/>
            <person name="Powell A.J."/>
            <person name="Barry K."/>
            <person name="Miller A.N."/>
            <person name="Grigoriev I.V."/>
            <person name="Debuchy R."/>
            <person name="Gladieux P."/>
            <person name="Thoren M.H."/>
            <person name="Johannesson H."/>
        </authorList>
    </citation>
    <scope>NUCLEOTIDE SEQUENCE</scope>
    <source>
        <strain evidence="4">CBS 307.81</strain>
    </source>
</reference>
<dbReference type="PANTHER" id="PTHR43329">
    <property type="entry name" value="EPOXIDE HYDROLASE"/>
    <property type="match status" value="1"/>
</dbReference>
<feature type="domain" description="AB hydrolase-1" evidence="3">
    <location>
        <begin position="33"/>
        <end position="313"/>
    </location>
</feature>
<dbReference type="Pfam" id="PF00561">
    <property type="entry name" value="Abhydrolase_1"/>
    <property type="match status" value="1"/>
</dbReference>
<keyword evidence="1 4" id="KW-0378">Hydrolase</keyword>
<evidence type="ECO:0000256" key="2">
    <source>
        <dbReference type="ARBA" id="ARBA00038334"/>
    </source>
</evidence>
<name>A0AA39ZD73_9PEZI</name>
<organism evidence="4 5">
    <name type="scientific">Cercophora samala</name>
    <dbReference type="NCBI Taxonomy" id="330535"/>
    <lineage>
        <taxon>Eukaryota</taxon>
        <taxon>Fungi</taxon>
        <taxon>Dikarya</taxon>
        <taxon>Ascomycota</taxon>
        <taxon>Pezizomycotina</taxon>
        <taxon>Sordariomycetes</taxon>
        <taxon>Sordariomycetidae</taxon>
        <taxon>Sordariales</taxon>
        <taxon>Lasiosphaeriaceae</taxon>
        <taxon>Cercophora</taxon>
    </lineage>
</organism>
<dbReference type="Proteomes" id="UP001174997">
    <property type="component" value="Unassembled WGS sequence"/>
</dbReference>
<dbReference type="Gene3D" id="3.40.50.1820">
    <property type="entry name" value="alpha/beta hydrolase"/>
    <property type="match status" value="1"/>
</dbReference>
<evidence type="ECO:0000313" key="4">
    <source>
        <dbReference type="EMBL" id="KAK0668802.1"/>
    </source>
</evidence>
<dbReference type="AlphaFoldDB" id="A0AA39ZD73"/>
<proteinExistence type="inferred from homology"/>
<evidence type="ECO:0000313" key="5">
    <source>
        <dbReference type="Proteomes" id="UP001174997"/>
    </source>
</evidence>